<dbReference type="Proteomes" id="UP000634672">
    <property type="component" value="Unassembled WGS sequence"/>
</dbReference>
<proteinExistence type="predicted"/>
<keyword evidence="2" id="KW-1185">Reference proteome</keyword>
<reference evidence="1 2" key="1">
    <citation type="submission" date="2020-08" db="EMBL/GenBank/DDBJ databases">
        <title>Genome public.</title>
        <authorList>
            <person name="Liu C."/>
            <person name="Sun Q."/>
        </authorList>
    </citation>
    <scope>NUCLEOTIDE SEQUENCE [LARGE SCALE GENOMIC DNA]</scope>
    <source>
        <strain evidence="1 2">NSJ-66</strain>
    </source>
</reference>
<evidence type="ECO:0000313" key="1">
    <source>
        <dbReference type="EMBL" id="MBC5710856.1"/>
    </source>
</evidence>
<evidence type="ECO:0000313" key="2">
    <source>
        <dbReference type="Proteomes" id="UP000634672"/>
    </source>
</evidence>
<gene>
    <name evidence="1" type="ORF">H8S75_23225</name>
</gene>
<accession>A0ABR7HCK2</accession>
<organism evidence="1 2">
    <name type="scientific">Hungatella hominis</name>
    <dbReference type="NCBI Taxonomy" id="2763050"/>
    <lineage>
        <taxon>Bacteria</taxon>
        <taxon>Bacillati</taxon>
        <taxon>Bacillota</taxon>
        <taxon>Clostridia</taxon>
        <taxon>Lachnospirales</taxon>
        <taxon>Lachnospiraceae</taxon>
        <taxon>Hungatella</taxon>
    </lineage>
</organism>
<sequence>MADLKSVAGLFGMTVSELEQFTGYSRQELHRVMNNGKAVGTARMSSVIRKLDAASYDIYSVTVSQAEAEKKAREKLLKSLSNTCGLCYQTGPCLYIRQYGHPGWEGSKCRGFSATIGEEPAEQCKECEQWRYYEEDSREPIEPRYQLDRDSICYGCQNYKAVEDCEEAPEPDNVQCGGACDCAEPCFAGNQNRYHKN</sequence>
<name>A0ABR7HCK2_9FIRM</name>
<comment type="caution">
    <text evidence="1">The sequence shown here is derived from an EMBL/GenBank/DDBJ whole genome shotgun (WGS) entry which is preliminary data.</text>
</comment>
<evidence type="ECO:0008006" key="3">
    <source>
        <dbReference type="Google" id="ProtNLM"/>
    </source>
</evidence>
<dbReference type="RefSeq" id="WP_187023580.1">
    <property type="nucleotide sequence ID" value="NZ_JACOPB010000013.1"/>
</dbReference>
<dbReference type="EMBL" id="JACOPB010000013">
    <property type="protein sequence ID" value="MBC5710856.1"/>
    <property type="molecule type" value="Genomic_DNA"/>
</dbReference>
<protein>
    <recommendedName>
        <fullName evidence="3">XRE family transcriptional regulator</fullName>
    </recommendedName>
</protein>